<organism evidence="3 4">
    <name type="scientific">Draconibacterium halophilum</name>
    <dbReference type="NCBI Taxonomy" id="2706887"/>
    <lineage>
        <taxon>Bacteria</taxon>
        <taxon>Pseudomonadati</taxon>
        <taxon>Bacteroidota</taxon>
        <taxon>Bacteroidia</taxon>
        <taxon>Marinilabiliales</taxon>
        <taxon>Prolixibacteraceae</taxon>
        <taxon>Draconibacterium</taxon>
    </lineage>
</organism>
<dbReference type="Proteomes" id="UP000474630">
    <property type="component" value="Chromosome"/>
</dbReference>
<dbReference type="EMBL" id="CP048409">
    <property type="protein sequence ID" value="QIA09270.1"/>
    <property type="molecule type" value="Genomic_DNA"/>
</dbReference>
<sequence>MKKLIMIAFLTLGMGTMIYAQNQATGIKGGLNFSSLSTDGNNDKNLKMGFHAGVFTKIPVSESFAIQPELLYSGKGIKLNYDESTIADGETKFNLNYIDVPVKLVFNLSEDFEFQFGPYFSYLVNANTDTDAELFGGEIDANDELDRDHFNSFDYGLTAGLGFDLDPMIFGLNYNLGLKQVAKDNDLSYDLLGDAKNMVIQAYVGFKF</sequence>
<evidence type="ECO:0000313" key="3">
    <source>
        <dbReference type="EMBL" id="QIA09270.1"/>
    </source>
</evidence>
<dbReference type="InterPro" id="IPR025665">
    <property type="entry name" value="Beta-barrel_OMP_2"/>
</dbReference>
<feature type="signal peptide" evidence="1">
    <location>
        <begin position="1"/>
        <end position="20"/>
    </location>
</feature>
<gene>
    <name evidence="3" type="ORF">G0Q07_16815</name>
</gene>
<dbReference type="KEGG" id="drc:G0Q07_16815"/>
<keyword evidence="1" id="KW-0732">Signal</keyword>
<reference evidence="3 4" key="1">
    <citation type="submission" date="2020-02" db="EMBL/GenBank/DDBJ databases">
        <title>Genome sequencing for Draconibacterium sp. strain M1.</title>
        <authorList>
            <person name="Park S.-J."/>
        </authorList>
    </citation>
    <scope>NUCLEOTIDE SEQUENCE [LARGE SCALE GENOMIC DNA]</scope>
    <source>
        <strain evidence="3 4">M1</strain>
    </source>
</reference>
<feature type="chain" id="PRO_5025533592" evidence="1">
    <location>
        <begin position="21"/>
        <end position="208"/>
    </location>
</feature>
<dbReference type="AlphaFoldDB" id="A0A6C0RFT5"/>
<accession>A0A6C0RFT5</accession>
<evidence type="ECO:0000259" key="2">
    <source>
        <dbReference type="Pfam" id="PF13568"/>
    </source>
</evidence>
<keyword evidence="4" id="KW-1185">Reference proteome</keyword>
<feature type="domain" description="Outer membrane protein beta-barrel" evidence="2">
    <location>
        <begin position="20"/>
        <end position="181"/>
    </location>
</feature>
<evidence type="ECO:0000313" key="4">
    <source>
        <dbReference type="Proteomes" id="UP000474630"/>
    </source>
</evidence>
<dbReference type="RefSeq" id="WP_163348242.1">
    <property type="nucleotide sequence ID" value="NZ_CP048409.1"/>
</dbReference>
<protein>
    <submittedName>
        <fullName evidence="3">PorT family protein</fullName>
    </submittedName>
</protein>
<dbReference type="Pfam" id="PF13568">
    <property type="entry name" value="OMP_b-brl_2"/>
    <property type="match status" value="1"/>
</dbReference>
<name>A0A6C0RFT5_9BACT</name>
<evidence type="ECO:0000256" key="1">
    <source>
        <dbReference type="SAM" id="SignalP"/>
    </source>
</evidence>
<proteinExistence type="predicted"/>